<evidence type="ECO:0000256" key="6">
    <source>
        <dbReference type="RuleBase" id="RU362118"/>
    </source>
</evidence>
<comment type="cofactor">
    <cofactor evidence="1 6">
        <name>pyridoxal 5'-phosphate</name>
        <dbReference type="ChEBI" id="CHEBI:597326"/>
    </cofactor>
</comment>
<dbReference type="GO" id="GO:0003961">
    <property type="term" value="F:O-acetylhomoserine aminocarboxypropyltransferase activity"/>
    <property type="evidence" value="ECO:0007669"/>
    <property type="project" value="UniProtKB-EC"/>
</dbReference>
<dbReference type="STRING" id="526218.Sterm_2169"/>
<evidence type="ECO:0000313" key="8">
    <source>
        <dbReference type="Proteomes" id="UP000000845"/>
    </source>
</evidence>
<evidence type="ECO:0000256" key="5">
    <source>
        <dbReference type="PIRSR" id="PIRSR001434-2"/>
    </source>
</evidence>
<dbReference type="PANTHER" id="PTHR43797">
    <property type="entry name" value="HOMOCYSTEINE/CYSTEINE SYNTHASE"/>
    <property type="match status" value="1"/>
</dbReference>
<dbReference type="PANTHER" id="PTHR43797:SF2">
    <property type="entry name" value="HOMOCYSTEINE_CYSTEINE SYNTHASE"/>
    <property type="match status" value="1"/>
</dbReference>
<dbReference type="PROSITE" id="PS00868">
    <property type="entry name" value="CYS_MET_METAB_PP"/>
    <property type="match status" value="1"/>
</dbReference>
<dbReference type="KEGG" id="str:Sterm_2169"/>
<gene>
    <name evidence="7" type="ordered locus">Sterm_2169</name>
</gene>
<evidence type="ECO:0000256" key="1">
    <source>
        <dbReference type="ARBA" id="ARBA00001933"/>
    </source>
</evidence>
<dbReference type="GO" id="GO:0030170">
    <property type="term" value="F:pyridoxal phosphate binding"/>
    <property type="evidence" value="ECO:0007669"/>
    <property type="project" value="InterPro"/>
</dbReference>
<dbReference type="InterPro" id="IPR000277">
    <property type="entry name" value="Cys/Met-Metab_PyrdxlP-dep_enz"/>
</dbReference>
<evidence type="ECO:0000256" key="3">
    <source>
        <dbReference type="ARBA" id="ARBA00022679"/>
    </source>
</evidence>
<evidence type="ECO:0000256" key="4">
    <source>
        <dbReference type="ARBA" id="ARBA00022898"/>
    </source>
</evidence>
<dbReference type="CDD" id="cd00614">
    <property type="entry name" value="CGS_like"/>
    <property type="match status" value="1"/>
</dbReference>
<dbReference type="InterPro" id="IPR015422">
    <property type="entry name" value="PyrdxlP-dep_Trfase_small"/>
</dbReference>
<dbReference type="Proteomes" id="UP000000845">
    <property type="component" value="Chromosome"/>
</dbReference>
<dbReference type="PIRSF" id="PIRSF001434">
    <property type="entry name" value="CGS"/>
    <property type="match status" value="1"/>
</dbReference>
<dbReference type="EMBL" id="CP001739">
    <property type="protein sequence ID" value="ACZ09023.1"/>
    <property type="molecule type" value="Genomic_DNA"/>
</dbReference>
<dbReference type="EC" id="2.5.1.49" evidence="7"/>
<dbReference type="GO" id="GO:0019346">
    <property type="term" value="P:transsulfuration"/>
    <property type="evidence" value="ECO:0007669"/>
    <property type="project" value="InterPro"/>
</dbReference>
<reference evidence="8" key="1">
    <citation type="submission" date="2009-09" db="EMBL/GenBank/DDBJ databases">
        <title>The complete chromosome of Sebaldella termitidis ATCC 33386.</title>
        <authorList>
            <consortium name="US DOE Joint Genome Institute (JGI-PGF)"/>
            <person name="Lucas S."/>
            <person name="Copeland A."/>
            <person name="Lapidus A."/>
            <person name="Glavina del Rio T."/>
            <person name="Dalin E."/>
            <person name="Tice H."/>
            <person name="Bruce D."/>
            <person name="Goodwin L."/>
            <person name="Pitluck S."/>
            <person name="Kyrpides N."/>
            <person name="Mavromatis K."/>
            <person name="Ivanova N."/>
            <person name="Mikhailova N."/>
            <person name="Sims D."/>
            <person name="Meincke L."/>
            <person name="Brettin T."/>
            <person name="Detter J.C."/>
            <person name="Han C."/>
            <person name="Larimer F."/>
            <person name="Land M."/>
            <person name="Hauser L."/>
            <person name="Markowitz V."/>
            <person name="Cheng J.F."/>
            <person name="Hugenholtz P."/>
            <person name="Woyke T."/>
            <person name="Wu D."/>
            <person name="Eisen J.A."/>
        </authorList>
    </citation>
    <scope>NUCLEOTIDE SEQUENCE [LARGE SCALE GENOMIC DNA]</scope>
    <source>
        <strain evidence="8">ATCC 33386 / NCTC 11300</strain>
    </source>
</reference>
<reference evidence="7 8" key="2">
    <citation type="journal article" date="2010" name="Stand. Genomic Sci.">
        <title>Complete genome sequence of Sebaldella termitidis type strain (NCTC 11300).</title>
        <authorList>
            <person name="Harmon-Smith M."/>
            <person name="Celia L."/>
            <person name="Chertkov O."/>
            <person name="Lapidus A."/>
            <person name="Copeland A."/>
            <person name="Glavina Del Rio T."/>
            <person name="Nolan M."/>
            <person name="Lucas S."/>
            <person name="Tice H."/>
            <person name="Cheng J.F."/>
            <person name="Han C."/>
            <person name="Detter J.C."/>
            <person name="Bruce D."/>
            <person name="Goodwin L."/>
            <person name="Pitluck S."/>
            <person name="Pati A."/>
            <person name="Liolios K."/>
            <person name="Ivanova N."/>
            <person name="Mavromatis K."/>
            <person name="Mikhailova N."/>
            <person name="Chen A."/>
            <person name="Palaniappan K."/>
            <person name="Land M."/>
            <person name="Hauser L."/>
            <person name="Chang Y.J."/>
            <person name="Jeffries C.D."/>
            <person name="Brettin T."/>
            <person name="Goker M."/>
            <person name="Beck B."/>
            <person name="Bristow J."/>
            <person name="Eisen J.A."/>
            <person name="Markowitz V."/>
            <person name="Hugenholtz P."/>
            <person name="Kyrpides N.C."/>
            <person name="Klenk H.P."/>
            <person name="Chen F."/>
        </authorList>
    </citation>
    <scope>NUCLEOTIDE SEQUENCE [LARGE SCALE GENOMIC DNA]</scope>
    <source>
        <strain evidence="8">ATCC 33386 / NCTC 11300</strain>
    </source>
</reference>
<dbReference type="GO" id="GO:0006535">
    <property type="term" value="P:cysteine biosynthetic process from serine"/>
    <property type="evidence" value="ECO:0007669"/>
    <property type="project" value="TreeGrafter"/>
</dbReference>
<dbReference type="InterPro" id="IPR015421">
    <property type="entry name" value="PyrdxlP-dep_Trfase_major"/>
</dbReference>
<dbReference type="NCBIfam" id="TIGR01326">
    <property type="entry name" value="OAH_OAS_sulfhy"/>
    <property type="match status" value="1"/>
</dbReference>
<dbReference type="InterPro" id="IPR015424">
    <property type="entry name" value="PyrdxlP-dep_Trfase"/>
</dbReference>
<protein>
    <submittedName>
        <fullName evidence="7">O-acetylhomoserine/O-acetylserine sulfhydrylase</fullName>
        <ecNumber evidence="7">2.5.1.49</ecNumber>
    </submittedName>
</protein>
<dbReference type="GO" id="GO:0005737">
    <property type="term" value="C:cytoplasm"/>
    <property type="evidence" value="ECO:0007669"/>
    <property type="project" value="TreeGrafter"/>
</dbReference>
<dbReference type="Gene3D" id="3.90.1150.10">
    <property type="entry name" value="Aspartate Aminotransferase, domain 1"/>
    <property type="match status" value="1"/>
</dbReference>
<accession>D1AKA7</accession>
<comment type="similarity">
    <text evidence="2 6">Belongs to the trans-sulfuration enzymes family.</text>
</comment>
<sequence>MSEYKFETLQLHAGQEEADKSTNSRAVPIYQTTSYVFNSVEHAANLFSLKEEGNIYSRMMNPTTDILEKRITALDGGVGAVAVSSGSAAVTYAILNLAVSGDEVISSKNLYGGTYNLLANTIKDFGITTKFFDPGRPEDIEKLINEKSKAVFIESIGNPNADITDIEKTAEIAHKYGLPLIIDNTFSPYLCKPFQHGADVIVYSATKFLGGHGTTIAGLVVDSGKFDWKNERFKSFNEPDPGYHNLKYSDLGEAAYIAKLRVRLLRDTGACLSPFNSFLILQGIETLSLRIDRHVENAVKTAEYLEKHPKVKAVNYPGLSSSPYKKLQEKYLPKGGGSIFTFELTGGLEAGKKFIDSLKLFSHLANVADAKSLIIHPASTTHSQLTEEELTACNITPGIIRISIGLEHIDDIIDDLKQALDKI</sequence>
<keyword evidence="8" id="KW-1185">Reference proteome</keyword>
<name>D1AKA7_SEBTE</name>
<organism evidence="7 8">
    <name type="scientific">Sebaldella termitidis (strain ATCC 33386 / NCTC 11300)</name>
    <dbReference type="NCBI Taxonomy" id="526218"/>
    <lineage>
        <taxon>Bacteria</taxon>
        <taxon>Fusobacteriati</taxon>
        <taxon>Fusobacteriota</taxon>
        <taxon>Fusobacteriia</taxon>
        <taxon>Fusobacteriales</taxon>
        <taxon>Leptotrichiaceae</taxon>
        <taxon>Sebaldella</taxon>
    </lineage>
</organism>
<dbReference type="SUPFAM" id="SSF53383">
    <property type="entry name" value="PLP-dependent transferases"/>
    <property type="match status" value="1"/>
</dbReference>
<dbReference type="InterPro" id="IPR006235">
    <property type="entry name" value="OAc-hSer/O-AcSer_sulfhydrylase"/>
</dbReference>
<evidence type="ECO:0000313" key="7">
    <source>
        <dbReference type="EMBL" id="ACZ09023.1"/>
    </source>
</evidence>
<dbReference type="GO" id="GO:0004124">
    <property type="term" value="F:cysteine synthase activity"/>
    <property type="evidence" value="ECO:0007669"/>
    <property type="project" value="TreeGrafter"/>
</dbReference>
<keyword evidence="3 7" id="KW-0808">Transferase</keyword>
<keyword evidence="4 5" id="KW-0663">Pyridoxal phosphate</keyword>
<dbReference type="InterPro" id="IPR054542">
    <property type="entry name" value="Cys_met_metab_PP"/>
</dbReference>
<proteinExistence type="inferred from homology"/>
<evidence type="ECO:0000256" key="2">
    <source>
        <dbReference type="ARBA" id="ARBA00009077"/>
    </source>
</evidence>
<dbReference type="GO" id="GO:0071269">
    <property type="term" value="P:L-homocysteine biosynthetic process"/>
    <property type="evidence" value="ECO:0007669"/>
    <property type="project" value="TreeGrafter"/>
</dbReference>
<dbReference type="Gene3D" id="3.40.640.10">
    <property type="entry name" value="Type I PLP-dependent aspartate aminotransferase-like (Major domain)"/>
    <property type="match status" value="1"/>
</dbReference>
<dbReference type="Pfam" id="PF01053">
    <property type="entry name" value="Cys_Met_Meta_PP"/>
    <property type="match status" value="1"/>
</dbReference>
<dbReference type="HOGENOM" id="CLU_018986_4_0_0"/>
<feature type="modified residue" description="N6-(pyridoxal phosphate)lysine" evidence="5">
    <location>
        <position position="207"/>
    </location>
</feature>
<dbReference type="AlphaFoldDB" id="D1AKA7"/>
<dbReference type="eggNOG" id="COG2873">
    <property type="taxonomic scope" value="Bacteria"/>
</dbReference>
<dbReference type="FunFam" id="3.40.640.10:FF:000035">
    <property type="entry name" value="O-succinylhomoserine sulfhydrylase"/>
    <property type="match status" value="1"/>
</dbReference>
<dbReference type="RefSeq" id="WP_012861617.1">
    <property type="nucleotide sequence ID" value="NC_013517.1"/>
</dbReference>